<evidence type="ECO:0000256" key="18">
    <source>
        <dbReference type="SAM" id="SignalP"/>
    </source>
</evidence>
<proteinExistence type="inferred from homology"/>
<evidence type="ECO:0000256" key="13">
    <source>
        <dbReference type="ARBA" id="ARBA00023180"/>
    </source>
</evidence>
<sequence>MRSQNSLVFALAALAGIAKSQSFPDEASLPGCGQTCLDQVISEASTFGCTADSVGCLCAAPNFQNGVHDCAAAACAADLLASVTNYVIGVCATAVVSAPAATSTPVTSAPVVSSTPPPAVSSTPSTPPVSSTPTPVTSSSIATSAPPTTSSVPPTSTSTPVTSSTPTPVTSSSATSNALVAPTSTAQSTTAAPTTTSATTSTPANTISSAASSTSTASAGLTAGAKAGIGIGAAVGAVAVIAAIVAIIITRKHKRGGNDRSPSRAHLKISDPMPGSGRVYANERGNGFDNSELEMKSRRYEDMVPRHVPRNMV</sequence>
<keyword evidence="5" id="KW-0964">Secreted</keyword>
<evidence type="ECO:0000256" key="2">
    <source>
        <dbReference type="ARBA" id="ARBA00004613"/>
    </source>
</evidence>
<keyword evidence="17" id="KW-1133">Transmembrane helix</keyword>
<keyword evidence="14" id="KW-0449">Lipoprotein</keyword>
<evidence type="ECO:0000256" key="1">
    <source>
        <dbReference type="ARBA" id="ARBA00004609"/>
    </source>
</evidence>
<feature type="signal peptide" evidence="18">
    <location>
        <begin position="1"/>
        <end position="20"/>
    </location>
</feature>
<reference evidence="20 21" key="1">
    <citation type="journal article" date="2024" name="IMA Fungus">
        <title>IMA Genome - F19 : A genome assembly and annotation guide to empower mycologists, including annotated draft genome sequences of Ceratocystis pirilliformis, Diaporthe australafricana, Fusarium ophioides, Paecilomyces lecythidis, and Sporothrix stenoceras.</title>
        <authorList>
            <person name="Aylward J."/>
            <person name="Wilson A.M."/>
            <person name="Visagie C.M."/>
            <person name="Spraker J."/>
            <person name="Barnes I."/>
            <person name="Buitendag C."/>
            <person name="Ceriani C."/>
            <person name="Del Mar Angel L."/>
            <person name="du Plessis D."/>
            <person name="Fuchs T."/>
            <person name="Gasser K."/>
            <person name="Kramer D."/>
            <person name="Li W."/>
            <person name="Munsamy K."/>
            <person name="Piso A."/>
            <person name="Price J.L."/>
            <person name="Sonnekus B."/>
            <person name="Thomas C."/>
            <person name="van der Nest A."/>
            <person name="van Dijk A."/>
            <person name="van Heerden A."/>
            <person name="van Vuuren N."/>
            <person name="Yilmaz N."/>
            <person name="Duong T.A."/>
            <person name="van der Merwe N.A."/>
            <person name="Wingfield M.J."/>
            <person name="Wingfield B.D."/>
        </authorList>
    </citation>
    <scope>NUCLEOTIDE SEQUENCE [LARGE SCALE GENOMIC DNA]</scope>
    <source>
        <strain evidence="20 21">CMW 5346</strain>
    </source>
</reference>
<dbReference type="InterPro" id="IPR051735">
    <property type="entry name" value="CFEM_domain"/>
</dbReference>
<keyword evidence="7" id="KW-0336">GPI-anchor</keyword>
<comment type="subcellular location">
    <subcellularLocation>
        <location evidence="1">Cell membrane</location>
        <topology evidence="1">Lipid-anchor</topology>
        <topology evidence="1">GPI-anchor</topology>
    </subcellularLocation>
    <subcellularLocation>
        <location evidence="2">Secreted</location>
    </subcellularLocation>
</comment>
<gene>
    <name evidence="20" type="ORF">Sste5346_007671</name>
</gene>
<keyword evidence="17" id="KW-0812">Transmembrane</keyword>
<comment type="caution">
    <text evidence="15">Lacks conserved residue(s) required for the propagation of feature annotation.</text>
</comment>
<dbReference type="PANTHER" id="PTHR37928:SF1">
    <property type="entry name" value="CFEM DOMAIN PROTEIN (AFU_ORTHOLOGUE AFUA_6G14090)"/>
    <property type="match status" value="1"/>
</dbReference>
<evidence type="ECO:0000256" key="8">
    <source>
        <dbReference type="ARBA" id="ARBA00022723"/>
    </source>
</evidence>
<evidence type="ECO:0000259" key="19">
    <source>
        <dbReference type="PROSITE" id="PS52012"/>
    </source>
</evidence>
<comment type="similarity">
    <text evidence="3">Belongs to the RBT5 family.</text>
</comment>
<protein>
    <recommendedName>
        <fullName evidence="19">CFEM domain-containing protein</fullName>
    </recommendedName>
</protein>
<feature type="region of interest" description="Disordered" evidence="16">
    <location>
        <begin position="253"/>
        <end position="290"/>
    </location>
</feature>
<evidence type="ECO:0000256" key="3">
    <source>
        <dbReference type="ARBA" id="ARBA00010031"/>
    </source>
</evidence>
<keyword evidence="4" id="KW-1003">Cell membrane</keyword>
<feature type="transmembrane region" description="Helical" evidence="17">
    <location>
        <begin position="227"/>
        <end position="250"/>
    </location>
</feature>
<keyword evidence="11 17" id="KW-0472">Membrane</keyword>
<evidence type="ECO:0000256" key="12">
    <source>
        <dbReference type="ARBA" id="ARBA00023157"/>
    </source>
</evidence>
<dbReference type="SMART" id="SM00747">
    <property type="entry name" value="CFEM"/>
    <property type="match status" value="1"/>
</dbReference>
<keyword evidence="13" id="KW-0325">Glycoprotein</keyword>
<organism evidence="20 21">
    <name type="scientific">Sporothrix stenoceras</name>
    <dbReference type="NCBI Taxonomy" id="5173"/>
    <lineage>
        <taxon>Eukaryota</taxon>
        <taxon>Fungi</taxon>
        <taxon>Dikarya</taxon>
        <taxon>Ascomycota</taxon>
        <taxon>Pezizomycotina</taxon>
        <taxon>Sordariomycetes</taxon>
        <taxon>Sordariomycetidae</taxon>
        <taxon>Ophiostomatales</taxon>
        <taxon>Ophiostomataceae</taxon>
        <taxon>Sporothrix</taxon>
    </lineage>
</organism>
<feature type="domain" description="CFEM" evidence="19">
    <location>
        <begin position="3"/>
        <end position="119"/>
    </location>
</feature>
<keyword evidence="6" id="KW-0349">Heme</keyword>
<dbReference type="PANTHER" id="PTHR37928">
    <property type="entry name" value="CFEM DOMAIN PROTEIN (AFU_ORTHOLOGUE AFUA_6G14090)"/>
    <property type="match status" value="1"/>
</dbReference>
<dbReference type="PROSITE" id="PS52012">
    <property type="entry name" value="CFEM"/>
    <property type="match status" value="1"/>
</dbReference>
<dbReference type="Proteomes" id="UP001583186">
    <property type="component" value="Unassembled WGS sequence"/>
</dbReference>
<evidence type="ECO:0000256" key="4">
    <source>
        <dbReference type="ARBA" id="ARBA00022475"/>
    </source>
</evidence>
<evidence type="ECO:0000256" key="10">
    <source>
        <dbReference type="ARBA" id="ARBA00023004"/>
    </source>
</evidence>
<evidence type="ECO:0000256" key="11">
    <source>
        <dbReference type="ARBA" id="ARBA00023136"/>
    </source>
</evidence>
<feature type="disulfide bond" evidence="15">
    <location>
        <begin position="58"/>
        <end position="91"/>
    </location>
</feature>
<evidence type="ECO:0000256" key="17">
    <source>
        <dbReference type="SAM" id="Phobius"/>
    </source>
</evidence>
<evidence type="ECO:0000256" key="7">
    <source>
        <dbReference type="ARBA" id="ARBA00022622"/>
    </source>
</evidence>
<dbReference type="Pfam" id="PF05730">
    <property type="entry name" value="CFEM"/>
    <property type="match status" value="1"/>
</dbReference>
<evidence type="ECO:0000256" key="15">
    <source>
        <dbReference type="PROSITE-ProRule" id="PRU01356"/>
    </source>
</evidence>
<evidence type="ECO:0000313" key="21">
    <source>
        <dbReference type="Proteomes" id="UP001583186"/>
    </source>
</evidence>
<keyword evidence="8" id="KW-0479">Metal-binding</keyword>
<keyword evidence="12 15" id="KW-1015">Disulfide bond</keyword>
<keyword evidence="10" id="KW-0408">Iron</keyword>
<accession>A0ABR3YT24</accession>
<feature type="disulfide bond" evidence="15">
    <location>
        <begin position="49"/>
        <end position="56"/>
    </location>
</feature>
<evidence type="ECO:0000313" key="20">
    <source>
        <dbReference type="EMBL" id="KAL1891408.1"/>
    </source>
</evidence>
<feature type="chain" id="PRO_5045400589" description="CFEM domain-containing protein" evidence="18">
    <location>
        <begin position="21"/>
        <end position="313"/>
    </location>
</feature>
<evidence type="ECO:0000256" key="14">
    <source>
        <dbReference type="ARBA" id="ARBA00023288"/>
    </source>
</evidence>
<evidence type="ECO:0000256" key="6">
    <source>
        <dbReference type="ARBA" id="ARBA00022617"/>
    </source>
</evidence>
<comment type="caution">
    <text evidence="20">The sequence shown here is derived from an EMBL/GenBank/DDBJ whole genome shotgun (WGS) entry which is preliminary data.</text>
</comment>
<name>A0ABR3YT24_9PEZI</name>
<dbReference type="EMBL" id="JAWCUI010000053">
    <property type="protein sequence ID" value="KAL1891408.1"/>
    <property type="molecule type" value="Genomic_DNA"/>
</dbReference>
<evidence type="ECO:0000256" key="9">
    <source>
        <dbReference type="ARBA" id="ARBA00022729"/>
    </source>
</evidence>
<keyword evidence="9 18" id="KW-0732">Signal</keyword>
<dbReference type="InterPro" id="IPR008427">
    <property type="entry name" value="Extracellular_membr_CFEM_dom"/>
</dbReference>
<evidence type="ECO:0000256" key="5">
    <source>
        <dbReference type="ARBA" id="ARBA00022525"/>
    </source>
</evidence>
<feature type="region of interest" description="Disordered" evidence="16">
    <location>
        <begin position="105"/>
        <end position="213"/>
    </location>
</feature>
<evidence type="ECO:0000256" key="16">
    <source>
        <dbReference type="SAM" id="MobiDB-lite"/>
    </source>
</evidence>
<keyword evidence="21" id="KW-1185">Reference proteome</keyword>